<accession>A0AA36EBH7</accession>
<proteinExistence type="predicted"/>
<evidence type="ECO:0000313" key="2">
    <source>
        <dbReference type="EMBL" id="CAI9289903.1"/>
    </source>
</evidence>
<dbReference type="Proteomes" id="UP001177003">
    <property type="component" value="Chromosome 6"/>
</dbReference>
<keyword evidence="1" id="KW-0472">Membrane</keyword>
<dbReference type="PANTHER" id="PTHR35307:SF6">
    <property type="entry name" value="TRANSMEMBRANE PROTEIN"/>
    <property type="match status" value="1"/>
</dbReference>
<feature type="transmembrane region" description="Helical" evidence="1">
    <location>
        <begin position="382"/>
        <end position="404"/>
    </location>
</feature>
<keyword evidence="1" id="KW-1133">Transmembrane helix</keyword>
<keyword evidence="3" id="KW-1185">Reference proteome</keyword>
<organism evidence="2 3">
    <name type="scientific">Lactuca saligna</name>
    <name type="common">Willowleaf lettuce</name>
    <dbReference type="NCBI Taxonomy" id="75948"/>
    <lineage>
        <taxon>Eukaryota</taxon>
        <taxon>Viridiplantae</taxon>
        <taxon>Streptophyta</taxon>
        <taxon>Embryophyta</taxon>
        <taxon>Tracheophyta</taxon>
        <taxon>Spermatophyta</taxon>
        <taxon>Magnoliopsida</taxon>
        <taxon>eudicotyledons</taxon>
        <taxon>Gunneridae</taxon>
        <taxon>Pentapetalae</taxon>
        <taxon>asterids</taxon>
        <taxon>campanulids</taxon>
        <taxon>Asterales</taxon>
        <taxon>Asteraceae</taxon>
        <taxon>Cichorioideae</taxon>
        <taxon>Cichorieae</taxon>
        <taxon>Lactucinae</taxon>
        <taxon>Lactuca</taxon>
    </lineage>
</organism>
<keyword evidence="1" id="KW-0812">Transmembrane</keyword>
<feature type="transmembrane region" description="Helical" evidence="1">
    <location>
        <begin position="78"/>
        <end position="95"/>
    </location>
</feature>
<feature type="transmembrane region" description="Helical" evidence="1">
    <location>
        <begin position="309"/>
        <end position="333"/>
    </location>
</feature>
<feature type="transmembrane region" description="Helical" evidence="1">
    <location>
        <begin position="115"/>
        <end position="133"/>
    </location>
</feature>
<dbReference type="PANTHER" id="PTHR35307">
    <property type="entry name" value="PROTEIN, PUTATIVE-RELATED"/>
    <property type="match status" value="1"/>
</dbReference>
<protein>
    <recommendedName>
        <fullName evidence="4">Transmembrane protein</fullName>
    </recommendedName>
</protein>
<sequence length="762" mass="86405">MDSDFLYFVEHVASCPNLTEEYLSDLWISLFKSHQQNRFGKPMPWIGMYITLASLICILAMVADLLHGLRNRKLWFPCKYFTLNAASLTVIAVAIKLPMDLTNLMPSYEDQATKLGSVSFMCAIMSNLLPSLATMNSKELVTNMIALGVLVITLVVNVCIQINTGVLSYHEDETVVRIGFNDGGSTLFYPSVSFMLTITYVVVLLMLLIIYACSSLAILKSKQILESKYQTAHQTTLKDQELQQPSVEKLKQHVNNYWIMAKTGSPQFMTASFATTSASGVICALTTLVHIWGMSIFRIPHIKDFKSDYLWLMLVIRIVQLIGVVLGTIAPLARCFAALTFKLSVKWIWRHIKVFKVESYWTQKLSDWKYSSIPFPSSSRQCMIVIQTLKILILNICIGFQLIVVVACKIITLIPIFFVICVLYCLRCWKWLKAMFRVSRVNLEQNPEEQLGKDKDLSRYVLQLQDDMEFPERTLKGILKSVNHLIQKAEKRQPNNLMKLLAESRGFEGVEKFDSHHVPPLLSEEYLNCWSMALVTLTTIAMSLPNIQKNIVDRLLISGVREGLVYVTLVEESLNGTDDHVSIQNAAKTVWPEVEVYHTWLGNKLQTPDPQVNTAGQILQWLSNTAKKMVIKDEGVRTGVPNDNSKWRCISANSMYRLTETILLSYHEDIDQLSQEQLFVQISLMTADILAACLTNLPQVIAIKCHTRAIEKREASVHAAAQLLGEATKIINTLQERELPCLDPDELASIDKWRAYLNDPFL</sequence>
<reference evidence="2" key="1">
    <citation type="submission" date="2023-04" db="EMBL/GenBank/DDBJ databases">
        <authorList>
            <person name="Vijverberg K."/>
            <person name="Xiong W."/>
            <person name="Schranz E."/>
        </authorList>
    </citation>
    <scope>NUCLEOTIDE SEQUENCE</scope>
</reference>
<evidence type="ECO:0008006" key="4">
    <source>
        <dbReference type="Google" id="ProtNLM"/>
    </source>
</evidence>
<feature type="transmembrane region" description="Helical" evidence="1">
    <location>
        <begin position="46"/>
        <end position="66"/>
    </location>
</feature>
<dbReference type="AlphaFoldDB" id="A0AA36EBH7"/>
<name>A0AA36EBH7_LACSI</name>
<feature type="transmembrane region" description="Helical" evidence="1">
    <location>
        <begin position="187"/>
        <end position="219"/>
    </location>
</feature>
<evidence type="ECO:0000256" key="1">
    <source>
        <dbReference type="SAM" id="Phobius"/>
    </source>
</evidence>
<gene>
    <name evidence="2" type="ORF">LSALG_LOCUS29121</name>
</gene>
<dbReference type="EMBL" id="OX465082">
    <property type="protein sequence ID" value="CAI9289903.1"/>
    <property type="molecule type" value="Genomic_DNA"/>
</dbReference>
<evidence type="ECO:0000313" key="3">
    <source>
        <dbReference type="Proteomes" id="UP001177003"/>
    </source>
</evidence>
<feature type="transmembrane region" description="Helical" evidence="1">
    <location>
        <begin position="268"/>
        <end position="289"/>
    </location>
</feature>
<feature type="transmembrane region" description="Helical" evidence="1">
    <location>
        <begin position="145"/>
        <end position="167"/>
    </location>
</feature>